<dbReference type="PROSITE" id="PS50931">
    <property type="entry name" value="HTH_LYSR"/>
    <property type="match status" value="1"/>
</dbReference>
<dbReference type="RefSeq" id="WP_138567891.1">
    <property type="nucleotide sequence ID" value="NZ_PNCM01000027.1"/>
</dbReference>
<dbReference type="PANTHER" id="PTHR30346">
    <property type="entry name" value="TRANSCRIPTIONAL DUAL REGULATOR HCAR-RELATED"/>
    <property type="match status" value="1"/>
</dbReference>
<reference evidence="7" key="2">
    <citation type="submission" date="2019-06" db="EMBL/GenBank/DDBJ databases">
        <title>Co-occurence of chitin degradation, pigmentation and bioactivity in marine Pseudoalteromonas.</title>
        <authorList>
            <person name="Sonnenschein E.C."/>
            <person name="Bech P.K."/>
        </authorList>
    </citation>
    <scope>NUCLEOTIDE SEQUENCE [LARGE SCALE GENOMIC DNA]</scope>
    <source>
        <strain evidence="7">S1189</strain>
    </source>
</reference>
<gene>
    <name evidence="6" type="ORF">CWB73_12555</name>
</gene>
<dbReference type="OrthoDB" id="9803735at2"/>
<dbReference type="Pfam" id="PF00126">
    <property type="entry name" value="HTH_1"/>
    <property type="match status" value="1"/>
</dbReference>
<dbReference type="InterPro" id="IPR036388">
    <property type="entry name" value="WH-like_DNA-bd_sf"/>
</dbReference>
<evidence type="ECO:0000256" key="4">
    <source>
        <dbReference type="ARBA" id="ARBA00023163"/>
    </source>
</evidence>
<evidence type="ECO:0000256" key="3">
    <source>
        <dbReference type="ARBA" id="ARBA00023125"/>
    </source>
</evidence>
<name>A0A5S3YRV7_9GAMM</name>
<protein>
    <submittedName>
        <fullName evidence="6">HTH-type transcriptional activator IlvY</fullName>
    </submittedName>
</protein>
<organism evidence="6 7">
    <name type="scientific">Pseudoalteromonas phenolica</name>
    <dbReference type="NCBI Taxonomy" id="161398"/>
    <lineage>
        <taxon>Bacteria</taxon>
        <taxon>Pseudomonadati</taxon>
        <taxon>Pseudomonadota</taxon>
        <taxon>Gammaproteobacteria</taxon>
        <taxon>Alteromonadales</taxon>
        <taxon>Pseudoalteromonadaceae</taxon>
        <taxon>Pseudoalteromonas</taxon>
    </lineage>
</organism>
<dbReference type="FunFam" id="1.10.10.10:FF:000001">
    <property type="entry name" value="LysR family transcriptional regulator"/>
    <property type="match status" value="1"/>
</dbReference>
<keyword evidence="3" id="KW-0238">DNA-binding</keyword>
<dbReference type="InterPro" id="IPR036390">
    <property type="entry name" value="WH_DNA-bd_sf"/>
</dbReference>
<evidence type="ECO:0000313" key="7">
    <source>
        <dbReference type="Proteomes" id="UP000307362"/>
    </source>
</evidence>
<keyword evidence="2" id="KW-0805">Transcription regulation</keyword>
<dbReference type="SUPFAM" id="SSF53850">
    <property type="entry name" value="Periplasmic binding protein-like II"/>
    <property type="match status" value="1"/>
</dbReference>
<dbReference type="Gene3D" id="1.10.10.10">
    <property type="entry name" value="Winged helix-like DNA-binding domain superfamily/Winged helix DNA-binding domain"/>
    <property type="match status" value="1"/>
</dbReference>
<evidence type="ECO:0000256" key="2">
    <source>
        <dbReference type="ARBA" id="ARBA00023015"/>
    </source>
</evidence>
<dbReference type="SUPFAM" id="SSF46785">
    <property type="entry name" value="Winged helix' DNA-binding domain"/>
    <property type="match status" value="1"/>
</dbReference>
<comment type="caution">
    <text evidence="6">The sequence shown here is derived from an EMBL/GenBank/DDBJ whole genome shotgun (WGS) entry which is preliminary data.</text>
</comment>
<dbReference type="Gene3D" id="3.40.190.10">
    <property type="entry name" value="Periplasmic binding protein-like II"/>
    <property type="match status" value="2"/>
</dbReference>
<dbReference type="AlphaFoldDB" id="A0A5S3YRV7"/>
<dbReference type="InterPro" id="IPR005119">
    <property type="entry name" value="LysR_subst-bd"/>
</dbReference>
<evidence type="ECO:0000259" key="5">
    <source>
        <dbReference type="PROSITE" id="PS50931"/>
    </source>
</evidence>
<evidence type="ECO:0000256" key="1">
    <source>
        <dbReference type="ARBA" id="ARBA00009437"/>
    </source>
</evidence>
<dbReference type="Proteomes" id="UP000307362">
    <property type="component" value="Unassembled WGS sequence"/>
</dbReference>
<comment type="similarity">
    <text evidence="1">Belongs to the LysR transcriptional regulatory family.</text>
</comment>
<dbReference type="Pfam" id="PF03466">
    <property type="entry name" value="LysR_substrate"/>
    <property type="match status" value="1"/>
</dbReference>
<dbReference type="EMBL" id="PNCM01000027">
    <property type="protein sequence ID" value="TMP79819.1"/>
    <property type="molecule type" value="Genomic_DNA"/>
</dbReference>
<reference evidence="6 7" key="1">
    <citation type="submission" date="2017-12" db="EMBL/GenBank/DDBJ databases">
        <authorList>
            <person name="Paulsen S."/>
            <person name="Gram L.K."/>
        </authorList>
    </citation>
    <scope>NUCLEOTIDE SEQUENCE [LARGE SCALE GENOMIC DNA]</scope>
    <source>
        <strain evidence="6 7">S1189</strain>
    </source>
</reference>
<dbReference type="PANTHER" id="PTHR30346:SF0">
    <property type="entry name" value="HCA OPERON TRANSCRIPTIONAL ACTIVATOR HCAR"/>
    <property type="match status" value="1"/>
</dbReference>
<dbReference type="NCBIfam" id="NF008722">
    <property type="entry name" value="PRK11716.1"/>
    <property type="match status" value="1"/>
</dbReference>
<evidence type="ECO:0000313" key="6">
    <source>
        <dbReference type="EMBL" id="TMP79819.1"/>
    </source>
</evidence>
<dbReference type="GO" id="GO:0032993">
    <property type="term" value="C:protein-DNA complex"/>
    <property type="evidence" value="ECO:0007669"/>
    <property type="project" value="TreeGrafter"/>
</dbReference>
<feature type="domain" description="HTH lysR-type" evidence="5">
    <location>
        <begin position="1"/>
        <end position="58"/>
    </location>
</feature>
<proteinExistence type="inferred from homology"/>
<dbReference type="GO" id="GO:0003700">
    <property type="term" value="F:DNA-binding transcription factor activity"/>
    <property type="evidence" value="ECO:0007669"/>
    <property type="project" value="InterPro"/>
</dbReference>
<keyword evidence="4" id="KW-0804">Transcription</keyword>
<dbReference type="GO" id="GO:0003677">
    <property type="term" value="F:DNA binding"/>
    <property type="evidence" value="ECO:0007669"/>
    <property type="project" value="UniProtKB-KW"/>
</dbReference>
<dbReference type="InterPro" id="IPR000847">
    <property type="entry name" value="LysR_HTH_N"/>
</dbReference>
<sequence length="304" mass="33894">MNHKQLKYFLALAETLHFGRASNLCFISAPTLSRQIKQLEEEVGVPLFLRDNRSVSLTVQGKAFVEYANATLNHWRLFKGQCQVDQQALFGEASLYCSVTASYSYIYKLFAAFRKRYPGVELNLSTGDPAHSISTVLADKSDLAVAVKPSELPIGLSYTKLGEAKLLMLAPTMECPLTEEINNNLQNDNLWQSLEYIVPEQGVLKEKLDNFCSQRKFKPKVYAHVSGHEAIVALVSLGFGVALVPDVVLSQSPFKQQVRVLPLSGLNTDIEIGLVAKNTRLKDPVNKAIWQTAQEIFNEMLENS</sequence>
<accession>A0A5S3YRV7</accession>